<dbReference type="InParanoid" id="A0A259TY35"/>
<dbReference type="SUPFAM" id="SSF53474">
    <property type="entry name" value="alpha/beta-Hydrolases"/>
    <property type="match status" value="1"/>
</dbReference>
<keyword evidence="2" id="KW-1185">Reference proteome</keyword>
<sequence length="192" mass="21252">MHRPVLLVPGFLDGPASFHRMARHLRDAGFETHSIRLTPRLATCSLHDFAQHLAREVDRHAGASGEVDLVGFSMGGLVSRLYVQRHGGADHVRRLITLASPHAGSHLARMMPQEATRQMRPGSELLTDLEEDVEVLEHVDPVSLWTPFDLTVVPGASGALPVGTSESIPVKAHRLMLYDQRVLDRVTELLRE</sequence>
<dbReference type="RefSeq" id="WP_094547127.1">
    <property type="nucleotide sequence ID" value="NZ_MQWB01000001.1"/>
</dbReference>
<evidence type="ECO:0000313" key="1">
    <source>
        <dbReference type="EMBL" id="OZC02662.1"/>
    </source>
</evidence>
<dbReference type="Gene3D" id="3.40.50.1820">
    <property type="entry name" value="alpha/beta hydrolase"/>
    <property type="match status" value="1"/>
</dbReference>
<proteinExistence type="predicted"/>
<organism evidence="1 2">
    <name type="scientific">Rubricoccus marinus</name>
    <dbReference type="NCBI Taxonomy" id="716817"/>
    <lineage>
        <taxon>Bacteria</taxon>
        <taxon>Pseudomonadati</taxon>
        <taxon>Rhodothermota</taxon>
        <taxon>Rhodothermia</taxon>
        <taxon>Rhodothermales</taxon>
        <taxon>Rubricoccaceae</taxon>
        <taxon>Rubricoccus</taxon>
    </lineage>
</organism>
<comment type="caution">
    <text evidence="1">The sequence shown here is derived from an EMBL/GenBank/DDBJ whole genome shotgun (WGS) entry which is preliminary data.</text>
</comment>
<dbReference type="PANTHER" id="PTHR37946">
    <property type="entry name" value="SLL1969 PROTEIN"/>
    <property type="match status" value="1"/>
</dbReference>
<evidence type="ECO:0008006" key="3">
    <source>
        <dbReference type="Google" id="ProtNLM"/>
    </source>
</evidence>
<dbReference type="EMBL" id="MQWB01000001">
    <property type="protein sequence ID" value="OZC02662.1"/>
    <property type="molecule type" value="Genomic_DNA"/>
</dbReference>
<accession>A0A259TY35</accession>
<dbReference type="Proteomes" id="UP000216446">
    <property type="component" value="Unassembled WGS sequence"/>
</dbReference>
<dbReference type="PANTHER" id="PTHR37946:SF1">
    <property type="entry name" value="SLL1969 PROTEIN"/>
    <property type="match status" value="1"/>
</dbReference>
<gene>
    <name evidence="1" type="ORF">BSZ36_06540</name>
</gene>
<dbReference type="InterPro" id="IPR029058">
    <property type="entry name" value="AB_hydrolase_fold"/>
</dbReference>
<dbReference type="Pfam" id="PF02089">
    <property type="entry name" value="Palm_thioest"/>
    <property type="match status" value="1"/>
</dbReference>
<reference evidence="1 2" key="1">
    <citation type="submission" date="2016-11" db="EMBL/GenBank/DDBJ databases">
        <title>Study of marine rhodopsin-containing bacteria.</title>
        <authorList>
            <person name="Yoshizawa S."/>
            <person name="Kumagai Y."/>
            <person name="Kogure K."/>
        </authorList>
    </citation>
    <scope>NUCLEOTIDE SEQUENCE [LARGE SCALE GENOMIC DNA]</scope>
    <source>
        <strain evidence="1 2">SG-29</strain>
    </source>
</reference>
<evidence type="ECO:0000313" key="2">
    <source>
        <dbReference type="Proteomes" id="UP000216446"/>
    </source>
</evidence>
<dbReference type="AlphaFoldDB" id="A0A259TY35"/>
<dbReference type="OrthoDB" id="951108at2"/>
<protein>
    <recommendedName>
        <fullName evidence="3">Lipase</fullName>
    </recommendedName>
</protein>
<name>A0A259TY35_9BACT</name>